<evidence type="ECO:0000313" key="1">
    <source>
        <dbReference type="EMBL" id="CAN70686.1"/>
    </source>
</evidence>
<accession>A5BXY3</accession>
<sequence>MTLRSRRKRFMGKMLFLERWSLGVGCLRNRAHLSEIGVRIVGFLVHLWEMKLFINMGNACSGFVAVDEDTTYCRNFQWARVLVKARGRNLLGMLNVVVDQVDPRTRHRELKVEEDFMSVSCAEGAWAERSVCPKKWGGSIKSVLHVEERSLKMIMKDGRAFDLSDNARNSGSSLVVITLRSQGLNSVVKSFETKTETHLGCSLNRFTDFSMFLGMPVKGSRGRFWLAQGKWRIGKGRRLPSLGKGAKLLLSEPMREWKPSINGLLLKLLSNENSIKLEETFMEKEVFEALIDLNKDKASRPDGFSLDFW</sequence>
<protein>
    <submittedName>
        <fullName evidence="1">Uncharacterized protein</fullName>
    </submittedName>
</protein>
<name>A5BXY3_VITVI</name>
<reference evidence="1" key="1">
    <citation type="journal article" date="2007" name="PLoS ONE">
        <title>The first genome sequence of an elite grapevine cultivar (Pinot noir Vitis vinifera L.): coping with a highly heterozygous genome.</title>
        <authorList>
            <person name="Velasco R."/>
            <person name="Zharkikh A."/>
            <person name="Troggio M."/>
            <person name="Cartwright D.A."/>
            <person name="Cestaro A."/>
            <person name="Pruss D."/>
            <person name="Pindo M."/>
            <person name="FitzGerald L.M."/>
            <person name="Vezzulli S."/>
            <person name="Reid J."/>
            <person name="Malacarne G."/>
            <person name="Iliev D."/>
            <person name="Coppola G."/>
            <person name="Wardell B."/>
            <person name="Micheletti D."/>
            <person name="Macalma T."/>
            <person name="Facci M."/>
            <person name="Mitchell J.T."/>
            <person name="Perazzolli M."/>
            <person name="Eldredge G."/>
            <person name="Gatto P."/>
            <person name="Oyzerski R."/>
            <person name="Moretto M."/>
            <person name="Gutin N."/>
            <person name="Stefanini M."/>
            <person name="Chen Y."/>
            <person name="Segala C."/>
            <person name="Davenport C."/>
            <person name="Dematte L."/>
            <person name="Mraz A."/>
            <person name="Battilana J."/>
            <person name="Stormo K."/>
            <person name="Costa F."/>
            <person name="Tao Q."/>
            <person name="Si-Ammour A."/>
            <person name="Harkins T."/>
            <person name="Lackey A."/>
            <person name="Perbost C."/>
            <person name="Taillon B."/>
            <person name="Stella A."/>
            <person name="Solovyev V."/>
            <person name="Fawcett J.A."/>
            <person name="Sterck L."/>
            <person name="Vandepoele K."/>
            <person name="Grando S.M."/>
            <person name="Toppo S."/>
            <person name="Moser C."/>
            <person name="Lanchbury J."/>
            <person name="Bogden R."/>
            <person name="Skolnick M."/>
            <person name="Sgaramella V."/>
            <person name="Bhatnagar S.K."/>
            <person name="Fontana P."/>
            <person name="Gutin A."/>
            <person name="Van de Peer Y."/>
            <person name="Salamini F."/>
            <person name="Viola R."/>
        </authorList>
    </citation>
    <scope>NUCLEOTIDE SEQUENCE</scope>
</reference>
<gene>
    <name evidence="1" type="ORF">VITISV_012152</name>
</gene>
<dbReference type="AlphaFoldDB" id="A5BXY3"/>
<dbReference type="EMBL" id="AM475212">
    <property type="protein sequence ID" value="CAN70686.1"/>
    <property type="molecule type" value="Genomic_DNA"/>
</dbReference>
<organism evidence="1">
    <name type="scientific">Vitis vinifera</name>
    <name type="common">Grape</name>
    <dbReference type="NCBI Taxonomy" id="29760"/>
    <lineage>
        <taxon>Eukaryota</taxon>
        <taxon>Viridiplantae</taxon>
        <taxon>Streptophyta</taxon>
        <taxon>Embryophyta</taxon>
        <taxon>Tracheophyta</taxon>
        <taxon>Spermatophyta</taxon>
        <taxon>Magnoliopsida</taxon>
        <taxon>eudicotyledons</taxon>
        <taxon>Gunneridae</taxon>
        <taxon>Pentapetalae</taxon>
        <taxon>rosids</taxon>
        <taxon>Vitales</taxon>
        <taxon>Vitaceae</taxon>
        <taxon>Viteae</taxon>
        <taxon>Vitis</taxon>
    </lineage>
</organism>
<dbReference type="PANTHER" id="PTHR34427:SF5">
    <property type="entry name" value="DUF4283 DOMAIN-CONTAINING PROTEIN"/>
    <property type="match status" value="1"/>
</dbReference>
<dbReference type="PANTHER" id="PTHR34427">
    <property type="entry name" value="DUF4283 DOMAIN PROTEIN"/>
    <property type="match status" value="1"/>
</dbReference>
<proteinExistence type="predicted"/>